<sequence length="174" mass="19975">MIPGRRKAEIWKYFQKCDSKNKIAACNFCKKALSYKTTSTNLRIHLKLKHILEYNKLMSTSSPTAVYSKTCKETASFSSNSDEETLAAEDSPQLQESEEGTSDEVKQIHNKITQIQNKSLREFVAANNINMKKKQLKMMEVEHKLHVKIARLKIRKLQLEIELLSNGKTDTTKP</sequence>
<feature type="region of interest" description="Disordered" evidence="5">
    <location>
        <begin position="76"/>
        <end position="105"/>
    </location>
</feature>
<dbReference type="GO" id="GO:0008270">
    <property type="term" value="F:zinc ion binding"/>
    <property type="evidence" value="ECO:0007669"/>
    <property type="project" value="UniProtKB-KW"/>
</dbReference>
<evidence type="ECO:0000256" key="2">
    <source>
        <dbReference type="ARBA" id="ARBA00022771"/>
    </source>
</evidence>
<dbReference type="SMART" id="SM00614">
    <property type="entry name" value="ZnF_BED"/>
    <property type="match status" value="1"/>
</dbReference>
<organism evidence="7 8">
    <name type="scientific">Manduca sexta</name>
    <name type="common">Tobacco hawkmoth</name>
    <name type="synonym">Tobacco hornworm</name>
    <dbReference type="NCBI Taxonomy" id="7130"/>
    <lineage>
        <taxon>Eukaryota</taxon>
        <taxon>Metazoa</taxon>
        <taxon>Ecdysozoa</taxon>
        <taxon>Arthropoda</taxon>
        <taxon>Hexapoda</taxon>
        <taxon>Insecta</taxon>
        <taxon>Pterygota</taxon>
        <taxon>Neoptera</taxon>
        <taxon>Endopterygota</taxon>
        <taxon>Lepidoptera</taxon>
        <taxon>Glossata</taxon>
        <taxon>Ditrysia</taxon>
        <taxon>Bombycoidea</taxon>
        <taxon>Sphingidae</taxon>
        <taxon>Sphinginae</taxon>
        <taxon>Sphingini</taxon>
        <taxon>Manduca</taxon>
    </lineage>
</organism>
<accession>A0A921Z872</accession>
<keyword evidence="1" id="KW-0479">Metal-binding</keyword>
<keyword evidence="8" id="KW-1185">Reference proteome</keyword>
<evidence type="ECO:0000256" key="3">
    <source>
        <dbReference type="ARBA" id="ARBA00022833"/>
    </source>
</evidence>
<dbReference type="Pfam" id="PF02892">
    <property type="entry name" value="zf-BED"/>
    <property type="match status" value="1"/>
</dbReference>
<reference evidence="7" key="1">
    <citation type="journal article" date="2016" name="Insect Biochem. Mol. Biol.">
        <title>Multifaceted biological insights from a draft genome sequence of the tobacco hornworm moth, Manduca sexta.</title>
        <authorList>
            <person name="Kanost M.R."/>
            <person name="Arrese E.L."/>
            <person name="Cao X."/>
            <person name="Chen Y.R."/>
            <person name="Chellapilla S."/>
            <person name="Goldsmith M.R."/>
            <person name="Grosse-Wilde E."/>
            <person name="Heckel D.G."/>
            <person name="Herndon N."/>
            <person name="Jiang H."/>
            <person name="Papanicolaou A."/>
            <person name="Qu J."/>
            <person name="Soulages J.L."/>
            <person name="Vogel H."/>
            <person name="Walters J."/>
            <person name="Waterhouse R.M."/>
            <person name="Ahn S.J."/>
            <person name="Almeida F.C."/>
            <person name="An C."/>
            <person name="Aqrawi P."/>
            <person name="Bretschneider A."/>
            <person name="Bryant W.B."/>
            <person name="Bucks S."/>
            <person name="Chao H."/>
            <person name="Chevignon G."/>
            <person name="Christen J.M."/>
            <person name="Clarke D.F."/>
            <person name="Dittmer N.T."/>
            <person name="Ferguson L.C.F."/>
            <person name="Garavelou S."/>
            <person name="Gordon K.H.J."/>
            <person name="Gunaratna R.T."/>
            <person name="Han Y."/>
            <person name="Hauser F."/>
            <person name="He Y."/>
            <person name="Heidel-Fischer H."/>
            <person name="Hirsh A."/>
            <person name="Hu Y."/>
            <person name="Jiang H."/>
            <person name="Kalra D."/>
            <person name="Klinner C."/>
            <person name="Konig C."/>
            <person name="Kovar C."/>
            <person name="Kroll A.R."/>
            <person name="Kuwar S.S."/>
            <person name="Lee S.L."/>
            <person name="Lehman R."/>
            <person name="Li K."/>
            <person name="Li Z."/>
            <person name="Liang H."/>
            <person name="Lovelace S."/>
            <person name="Lu Z."/>
            <person name="Mansfield J.H."/>
            <person name="McCulloch K.J."/>
            <person name="Mathew T."/>
            <person name="Morton B."/>
            <person name="Muzny D.M."/>
            <person name="Neunemann D."/>
            <person name="Ongeri F."/>
            <person name="Pauchet Y."/>
            <person name="Pu L.L."/>
            <person name="Pyrousis I."/>
            <person name="Rao X.J."/>
            <person name="Redding A."/>
            <person name="Roesel C."/>
            <person name="Sanchez-Gracia A."/>
            <person name="Schaack S."/>
            <person name="Shukla A."/>
            <person name="Tetreau G."/>
            <person name="Wang Y."/>
            <person name="Xiong G.H."/>
            <person name="Traut W."/>
            <person name="Walsh T.K."/>
            <person name="Worley K.C."/>
            <person name="Wu D."/>
            <person name="Wu W."/>
            <person name="Wu Y.Q."/>
            <person name="Zhang X."/>
            <person name="Zou Z."/>
            <person name="Zucker H."/>
            <person name="Briscoe A.D."/>
            <person name="Burmester T."/>
            <person name="Clem R.J."/>
            <person name="Feyereisen R."/>
            <person name="Grimmelikhuijzen C.J.P."/>
            <person name="Hamodrakas S.J."/>
            <person name="Hansson B.S."/>
            <person name="Huguet E."/>
            <person name="Jermiin L.S."/>
            <person name="Lan Q."/>
            <person name="Lehman H.K."/>
            <person name="Lorenzen M."/>
            <person name="Merzendorfer H."/>
            <person name="Michalopoulos I."/>
            <person name="Morton D.B."/>
            <person name="Muthukrishnan S."/>
            <person name="Oakeshott J.G."/>
            <person name="Palmer W."/>
            <person name="Park Y."/>
            <person name="Passarelli A.L."/>
            <person name="Rozas J."/>
            <person name="Schwartz L.M."/>
            <person name="Smith W."/>
            <person name="Southgate A."/>
            <person name="Vilcinskas A."/>
            <person name="Vogt R."/>
            <person name="Wang P."/>
            <person name="Werren J."/>
            <person name="Yu X.Q."/>
            <person name="Zhou J.J."/>
            <person name="Brown S.J."/>
            <person name="Scherer S.E."/>
            <person name="Richards S."/>
            <person name="Blissard G.W."/>
        </authorList>
    </citation>
    <scope>NUCLEOTIDE SEQUENCE</scope>
</reference>
<dbReference type="EMBL" id="JH668429">
    <property type="protein sequence ID" value="KAG6452775.1"/>
    <property type="molecule type" value="Genomic_DNA"/>
</dbReference>
<keyword evidence="2 4" id="KW-0863">Zinc-finger</keyword>
<dbReference type="AlphaFoldDB" id="A0A921Z872"/>
<dbReference type="InterPro" id="IPR036236">
    <property type="entry name" value="Znf_C2H2_sf"/>
</dbReference>
<dbReference type="OrthoDB" id="1607513at2759"/>
<name>A0A921Z872_MANSE</name>
<evidence type="ECO:0000256" key="5">
    <source>
        <dbReference type="SAM" id="MobiDB-lite"/>
    </source>
</evidence>
<evidence type="ECO:0000256" key="1">
    <source>
        <dbReference type="ARBA" id="ARBA00022723"/>
    </source>
</evidence>
<dbReference type="InterPro" id="IPR003656">
    <property type="entry name" value="Znf_BED"/>
</dbReference>
<dbReference type="Proteomes" id="UP000791440">
    <property type="component" value="Unassembled WGS sequence"/>
</dbReference>
<dbReference type="PROSITE" id="PS50808">
    <property type="entry name" value="ZF_BED"/>
    <property type="match status" value="1"/>
</dbReference>
<evidence type="ECO:0000256" key="4">
    <source>
        <dbReference type="PROSITE-ProRule" id="PRU00027"/>
    </source>
</evidence>
<dbReference type="GO" id="GO:0003677">
    <property type="term" value="F:DNA binding"/>
    <property type="evidence" value="ECO:0007669"/>
    <property type="project" value="InterPro"/>
</dbReference>
<dbReference type="SUPFAM" id="SSF57667">
    <property type="entry name" value="beta-beta-alpha zinc fingers"/>
    <property type="match status" value="1"/>
</dbReference>
<comment type="caution">
    <text evidence="7">The sequence shown here is derived from an EMBL/GenBank/DDBJ whole genome shotgun (WGS) entry which is preliminary data.</text>
</comment>
<evidence type="ECO:0000313" key="8">
    <source>
        <dbReference type="Proteomes" id="UP000791440"/>
    </source>
</evidence>
<reference evidence="7" key="2">
    <citation type="submission" date="2020-12" db="EMBL/GenBank/DDBJ databases">
        <authorList>
            <person name="Kanost M."/>
        </authorList>
    </citation>
    <scope>NUCLEOTIDE SEQUENCE</scope>
</reference>
<gene>
    <name evidence="7" type="ORF">O3G_MSEX007817</name>
</gene>
<proteinExistence type="predicted"/>
<protein>
    <recommendedName>
        <fullName evidence="6">BED-type domain-containing protein</fullName>
    </recommendedName>
</protein>
<evidence type="ECO:0000259" key="6">
    <source>
        <dbReference type="PROSITE" id="PS50808"/>
    </source>
</evidence>
<evidence type="ECO:0000313" key="7">
    <source>
        <dbReference type="EMBL" id="KAG6452775.1"/>
    </source>
</evidence>
<feature type="domain" description="BED-type" evidence="6">
    <location>
        <begin position="5"/>
        <end position="57"/>
    </location>
</feature>
<keyword evidence="3" id="KW-0862">Zinc</keyword>